<evidence type="ECO:0000256" key="1">
    <source>
        <dbReference type="SAM" id="Phobius"/>
    </source>
</evidence>
<keyword evidence="1" id="KW-1133">Transmembrane helix</keyword>
<evidence type="ECO:0000313" key="2">
    <source>
        <dbReference type="EMBL" id="KXA43226.1"/>
    </source>
</evidence>
<evidence type="ECO:0008006" key="4">
    <source>
        <dbReference type="Google" id="ProtNLM"/>
    </source>
</evidence>
<dbReference type="Pfam" id="PF11188">
    <property type="entry name" value="DUF2975"/>
    <property type="match status" value="1"/>
</dbReference>
<protein>
    <recommendedName>
        <fullName evidence="4">DUF2975 domain-containing protein</fullName>
    </recommendedName>
</protein>
<dbReference type="Proteomes" id="UP000070533">
    <property type="component" value="Unassembled WGS sequence"/>
</dbReference>
<dbReference type="PATRIC" id="fig|28128.5.peg.474"/>
<dbReference type="AlphaFoldDB" id="A0A133QK28"/>
<dbReference type="InterPro" id="IPR021354">
    <property type="entry name" value="DUF2975"/>
</dbReference>
<feature type="transmembrane region" description="Helical" evidence="1">
    <location>
        <begin position="150"/>
        <end position="168"/>
    </location>
</feature>
<proteinExistence type="predicted"/>
<keyword evidence="1" id="KW-0472">Membrane</keyword>
<keyword evidence="3" id="KW-1185">Reference proteome</keyword>
<comment type="caution">
    <text evidence="2">The sequence shown here is derived from an EMBL/GenBank/DDBJ whole genome shotgun (WGS) entry which is preliminary data.</text>
</comment>
<accession>A0A133QK28</accession>
<gene>
    <name evidence="2" type="ORF">HMPREF3226_00471</name>
</gene>
<organism evidence="2 3">
    <name type="scientific">Prevotella corporis</name>
    <dbReference type="NCBI Taxonomy" id="28128"/>
    <lineage>
        <taxon>Bacteria</taxon>
        <taxon>Pseudomonadati</taxon>
        <taxon>Bacteroidota</taxon>
        <taxon>Bacteroidia</taxon>
        <taxon>Bacteroidales</taxon>
        <taxon>Prevotellaceae</taxon>
        <taxon>Prevotella</taxon>
    </lineage>
</organism>
<sequence>MLVLMGIVLSVSLYELGKAFGSGVSAGYALEKARYEASHNKKYAHSKEFKELQALDEESDLRASSAQIKFNNDIDSRPVKVKNEKTGKYEKVWIMSADIPYSESNFIITLKFVYLFVLLVLSALLLITYFKLIRNFRKSENIFSIVNLRLIKRITLLTIINYITMWGVDFLDTYSCAQSFELAGRTVDYLGSMNLTDNLFEIPIMLIICEVFAIGVKMREENELTV</sequence>
<keyword evidence="1" id="KW-0812">Transmembrane</keyword>
<reference evidence="3" key="1">
    <citation type="submission" date="2016-01" db="EMBL/GenBank/DDBJ databases">
        <authorList>
            <person name="Mitreva M."/>
            <person name="Pepin K.H."/>
            <person name="Mihindukulasuriya K.A."/>
            <person name="Fulton R."/>
            <person name="Fronick C."/>
            <person name="O'Laughlin M."/>
            <person name="Miner T."/>
            <person name="Herter B."/>
            <person name="Rosa B.A."/>
            <person name="Cordes M."/>
            <person name="Tomlinson C."/>
            <person name="Wollam A."/>
            <person name="Palsikar V.B."/>
            <person name="Mardis E.R."/>
            <person name="Wilson R.K."/>
        </authorList>
    </citation>
    <scope>NUCLEOTIDE SEQUENCE [LARGE SCALE GENOMIC DNA]</scope>
    <source>
        <strain evidence="3">MJR7716</strain>
    </source>
</reference>
<evidence type="ECO:0000313" key="3">
    <source>
        <dbReference type="Proteomes" id="UP000070533"/>
    </source>
</evidence>
<feature type="transmembrane region" description="Helical" evidence="1">
    <location>
        <begin position="112"/>
        <end position="130"/>
    </location>
</feature>
<dbReference type="STRING" id="28128.HMPREF3226_00471"/>
<feature type="transmembrane region" description="Helical" evidence="1">
    <location>
        <begin position="199"/>
        <end position="216"/>
    </location>
</feature>
<name>A0A133QK28_9BACT</name>
<dbReference type="EMBL" id="LRQG01000019">
    <property type="protein sequence ID" value="KXA43226.1"/>
    <property type="molecule type" value="Genomic_DNA"/>
</dbReference>